<evidence type="ECO:0008006" key="5">
    <source>
        <dbReference type="Google" id="ProtNLM"/>
    </source>
</evidence>
<proteinExistence type="predicted"/>
<keyword evidence="2" id="KW-1133">Transmembrane helix</keyword>
<dbReference type="EMBL" id="BJNB01000013">
    <property type="protein sequence ID" value="GEB97614.1"/>
    <property type="molecule type" value="Genomic_DNA"/>
</dbReference>
<evidence type="ECO:0000256" key="2">
    <source>
        <dbReference type="SAM" id="Phobius"/>
    </source>
</evidence>
<dbReference type="Proteomes" id="UP000315353">
    <property type="component" value="Unassembled WGS sequence"/>
</dbReference>
<feature type="compositionally biased region" description="Basic and acidic residues" evidence="1">
    <location>
        <begin position="75"/>
        <end position="87"/>
    </location>
</feature>
<keyword evidence="2" id="KW-0472">Membrane</keyword>
<dbReference type="GeneID" id="82881635"/>
<organism evidence="3 4">
    <name type="scientific">Corynebacterium flavescens</name>
    <dbReference type="NCBI Taxonomy" id="28028"/>
    <lineage>
        <taxon>Bacteria</taxon>
        <taxon>Bacillati</taxon>
        <taxon>Actinomycetota</taxon>
        <taxon>Actinomycetes</taxon>
        <taxon>Mycobacteriales</taxon>
        <taxon>Corynebacteriaceae</taxon>
        <taxon>Corynebacterium</taxon>
    </lineage>
</organism>
<sequence>MLIATLVLAFVSFVAFVNYILNPATWSLVVLFVTAGLGLILFVIDWTSKQRQDKAKKAQVEAFEAVSGTHEEEEPEHHPSSRSHSREFPGIGKTTSDSGEPGPNSPSV</sequence>
<feature type="transmembrane region" description="Helical" evidence="2">
    <location>
        <begin position="26"/>
        <end position="47"/>
    </location>
</feature>
<feature type="region of interest" description="Disordered" evidence="1">
    <location>
        <begin position="61"/>
        <end position="108"/>
    </location>
</feature>
<protein>
    <recommendedName>
        <fullName evidence="5">Zinc-binding dehydrogenase</fullName>
    </recommendedName>
</protein>
<name>A0AB73B6U5_CORFL</name>
<reference evidence="3 4" key="1">
    <citation type="submission" date="2019-06" db="EMBL/GenBank/DDBJ databases">
        <title>Whole genome shotgun sequence of Corynebacterium flavescens NBRC 14136.</title>
        <authorList>
            <person name="Hosoyama A."/>
            <person name="Uohara A."/>
            <person name="Ohji S."/>
            <person name="Ichikawa N."/>
        </authorList>
    </citation>
    <scope>NUCLEOTIDE SEQUENCE [LARGE SCALE GENOMIC DNA]</scope>
    <source>
        <strain evidence="3 4">NBRC 14136</strain>
    </source>
</reference>
<dbReference type="AlphaFoldDB" id="A0AB73B6U5"/>
<evidence type="ECO:0000256" key="1">
    <source>
        <dbReference type="SAM" id="MobiDB-lite"/>
    </source>
</evidence>
<comment type="caution">
    <text evidence="3">The sequence shown here is derived from an EMBL/GenBank/DDBJ whole genome shotgun (WGS) entry which is preliminary data.</text>
</comment>
<dbReference type="RefSeq" id="WP_075730111.1">
    <property type="nucleotide sequence ID" value="NZ_BJNB01000013.1"/>
</dbReference>
<gene>
    <name evidence="3" type="ORF">CFL01nite_11090</name>
</gene>
<evidence type="ECO:0000313" key="3">
    <source>
        <dbReference type="EMBL" id="GEB97614.1"/>
    </source>
</evidence>
<evidence type="ECO:0000313" key="4">
    <source>
        <dbReference type="Proteomes" id="UP000315353"/>
    </source>
</evidence>
<accession>A0AB73B6U5</accession>
<keyword evidence="2" id="KW-0812">Transmembrane</keyword>